<dbReference type="PANTHER" id="PTHR42878">
    <property type="entry name" value="TWO-COMPONENT HISTIDINE KINASE"/>
    <property type="match status" value="1"/>
</dbReference>
<dbReference type="Proteomes" id="UP000238288">
    <property type="component" value="Chromosome PCAR9a"/>
</dbReference>
<dbReference type="SUPFAM" id="SSF55785">
    <property type="entry name" value="PYP-like sensor domain (PAS domain)"/>
    <property type="match status" value="1"/>
</dbReference>
<dbReference type="GO" id="GO:0030295">
    <property type="term" value="F:protein kinase activator activity"/>
    <property type="evidence" value="ECO:0007669"/>
    <property type="project" value="TreeGrafter"/>
</dbReference>
<dbReference type="GO" id="GO:0000156">
    <property type="term" value="F:phosphorelay response regulator activity"/>
    <property type="evidence" value="ECO:0007669"/>
    <property type="project" value="TreeGrafter"/>
</dbReference>
<evidence type="ECO:0000256" key="6">
    <source>
        <dbReference type="ARBA" id="ARBA00023136"/>
    </source>
</evidence>
<dbReference type="AlphaFoldDB" id="A0A2K4X8F1"/>
<dbReference type="Pfam" id="PF02518">
    <property type="entry name" value="HATPase_c"/>
    <property type="match status" value="1"/>
</dbReference>
<dbReference type="InterPro" id="IPR050351">
    <property type="entry name" value="BphY/WalK/GraS-like"/>
</dbReference>
<keyword evidence="12" id="KW-1185">Reference proteome</keyword>
<name>A0A2K4X8F1_PSEVC</name>
<dbReference type="GeneID" id="93663264"/>
<proteinExistence type="predicted"/>
<dbReference type="InterPro" id="IPR005467">
    <property type="entry name" value="His_kinase_dom"/>
</dbReference>
<dbReference type="SUPFAM" id="SSF55874">
    <property type="entry name" value="ATPase domain of HSP90 chaperone/DNA topoisomerase II/histidine kinase"/>
    <property type="match status" value="1"/>
</dbReference>
<dbReference type="OrthoDB" id="9812358at2"/>
<evidence type="ECO:0000256" key="1">
    <source>
        <dbReference type="ARBA" id="ARBA00000085"/>
    </source>
</evidence>
<dbReference type="Proteomes" id="UP000615003">
    <property type="component" value="Unassembled WGS sequence"/>
</dbReference>
<organism evidence="10 11">
    <name type="scientific">Pseudoalteromonas carrageenovora IAM 12662</name>
    <dbReference type="NCBI Taxonomy" id="1314868"/>
    <lineage>
        <taxon>Bacteria</taxon>
        <taxon>Pseudomonadati</taxon>
        <taxon>Pseudomonadota</taxon>
        <taxon>Gammaproteobacteria</taxon>
        <taxon>Alteromonadales</taxon>
        <taxon>Pseudoalteromonadaceae</taxon>
        <taxon>Pseudoalteromonas</taxon>
    </lineage>
</organism>
<dbReference type="PANTHER" id="PTHR42878:SF15">
    <property type="entry name" value="BACTERIOPHYTOCHROME"/>
    <property type="match status" value="1"/>
</dbReference>
<dbReference type="InterPro" id="IPR003661">
    <property type="entry name" value="HisK_dim/P_dom"/>
</dbReference>
<dbReference type="InterPro" id="IPR036890">
    <property type="entry name" value="HATPase_C_sf"/>
</dbReference>
<dbReference type="SMART" id="SM00091">
    <property type="entry name" value="PAS"/>
    <property type="match status" value="1"/>
</dbReference>
<keyword evidence="5 10" id="KW-0418">Kinase</keyword>
<feature type="domain" description="Histidine kinase" evidence="8">
    <location>
        <begin position="293"/>
        <end position="504"/>
    </location>
</feature>
<evidence type="ECO:0000313" key="9">
    <source>
        <dbReference type="EMBL" id="MBE0382934.1"/>
    </source>
</evidence>
<evidence type="ECO:0000256" key="5">
    <source>
        <dbReference type="ARBA" id="ARBA00022777"/>
    </source>
</evidence>
<keyword evidence="7" id="KW-0175">Coiled coil</keyword>
<dbReference type="GO" id="GO:0016020">
    <property type="term" value="C:membrane"/>
    <property type="evidence" value="ECO:0007669"/>
    <property type="project" value="UniProtKB-SubCell"/>
</dbReference>
<keyword evidence="4" id="KW-0808">Transferase</keyword>
<dbReference type="CDD" id="cd00075">
    <property type="entry name" value="HATPase"/>
    <property type="match status" value="1"/>
</dbReference>
<dbReference type="Pfam" id="PF08448">
    <property type="entry name" value="PAS_4"/>
    <property type="match status" value="1"/>
</dbReference>
<dbReference type="Gene3D" id="3.30.450.20">
    <property type="entry name" value="PAS domain"/>
    <property type="match status" value="1"/>
</dbReference>
<dbReference type="NCBIfam" id="TIGR00229">
    <property type="entry name" value="sensory_box"/>
    <property type="match status" value="1"/>
</dbReference>
<evidence type="ECO:0000313" key="11">
    <source>
        <dbReference type="Proteomes" id="UP000238288"/>
    </source>
</evidence>
<evidence type="ECO:0000313" key="12">
    <source>
        <dbReference type="Proteomes" id="UP000615003"/>
    </source>
</evidence>
<dbReference type="InterPro" id="IPR004358">
    <property type="entry name" value="Sig_transdc_His_kin-like_C"/>
</dbReference>
<evidence type="ECO:0000256" key="2">
    <source>
        <dbReference type="ARBA" id="ARBA00012438"/>
    </source>
</evidence>
<sequence>MPTVESYIGSPSVNPYKLWHVLLEDNIQTNLDSVCELAVNLLGAKSCAIVANYPEHKIKLAHYGESLNVSDTELALYTSNECRLIEIPQQNSHSAHSYTWRVTAPIILFSKLLFGWLIFDKKNDQPLSQKEMTTLEVLQKNIVNHLKNRKKIIEQEKINELQATISKLNRDFIFVKDEEFKIVYANDAFLNMYPVHLKDKVIGFTTIESFDEADAEAFLAQDKIAFETGQSKVIEKLHAPNGQYITVETTKKRFEDSTGAPYIMCVCRDLSEIEGLINKLTKANKDLDEFTSIASHDLKAPLNAIKRLLEWISDDCKDLLPQEHAENFQLVISRANRMQTLLEDLLKYARIDQCDVTLTSISLESVFEDVAQLLDIPKSITVTVDTNNTLINIPAVPFKTVILNLISNAIKHNNKEHGEVNISLKQSVHHYIIEVSDNGPGIDPKYFSLIFELFQTLRSRDEIEGTGIGLSVVKKHVTNFGGKVEVSSDGKSGTTFTVFWPKNKQNHTYSNNSY</sequence>
<keyword evidence="3" id="KW-0597">Phosphoprotein</keyword>
<dbReference type="GO" id="GO:0000155">
    <property type="term" value="F:phosphorelay sensor kinase activity"/>
    <property type="evidence" value="ECO:0007669"/>
    <property type="project" value="InterPro"/>
</dbReference>
<dbReference type="Gene3D" id="3.30.565.10">
    <property type="entry name" value="Histidine kinase-like ATPase, C-terminal domain"/>
    <property type="match status" value="1"/>
</dbReference>
<dbReference type="Pfam" id="PF00512">
    <property type="entry name" value="HisKA"/>
    <property type="match status" value="1"/>
</dbReference>
<protein>
    <recommendedName>
        <fullName evidence="2">histidine kinase</fullName>
        <ecNumber evidence="2">2.7.13.3</ecNumber>
    </recommendedName>
</protein>
<gene>
    <name evidence="10" type="ORF">PCAR9_A21052</name>
    <name evidence="9" type="ORF">PCARR_a1202</name>
</gene>
<reference evidence="9 12" key="1">
    <citation type="submission" date="2015-06" db="EMBL/GenBank/DDBJ databases">
        <title>Genome sequence of Pseudoalteromonas carrageenovora.</title>
        <authorList>
            <person name="Xie B.-B."/>
            <person name="Rong J.-C."/>
            <person name="Qin Q.-L."/>
            <person name="Zhang Y.-Z."/>
        </authorList>
    </citation>
    <scope>NUCLEOTIDE SEQUENCE [LARGE SCALE GENOMIC DNA]</scope>
    <source>
        <strain evidence="9 12">IAM 12662</strain>
    </source>
</reference>
<dbReference type="InterPro" id="IPR000014">
    <property type="entry name" value="PAS"/>
</dbReference>
<dbReference type="InterPro" id="IPR013656">
    <property type="entry name" value="PAS_4"/>
</dbReference>
<evidence type="ECO:0000313" key="10">
    <source>
        <dbReference type="EMBL" id="SOU40602.1"/>
    </source>
</evidence>
<dbReference type="CDD" id="cd00130">
    <property type="entry name" value="PAS"/>
    <property type="match status" value="1"/>
</dbReference>
<dbReference type="InterPro" id="IPR003594">
    <property type="entry name" value="HATPase_dom"/>
</dbReference>
<dbReference type="PRINTS" id="PR00344">
    <property type="entry name" value="BCTRLSENSOR"/>
</dbReference>
<keyword evidence="6" id="KW-0472">Membrane</keyword>
<dbReference type="EMBL" id="AQGW01000020">
    <property type="protein sequence ID" value="MBE0382934.1"/>
    <property type="molecule type" value="Genomic_DNA"/>
</dbReference>
<dbReference type="Gene3D" id="1.10.287.130">
    <property type="match status" value="1"/>
</dbReference>
<dbReference type="InterPro" id="IPR036097">
    <property type="entry name" value="HisK_dim/P_sf"/>
</dbReference>
<dbReference type="CDD" id="cd00082">
    <property type="entry name" value="HisKA"/>
    <property type="match status" value="1"/>
</dbReference>
<feature type="coiled-coil region" evidence="7">
    <location>
        <begin position="135"/>
        <end position="178"/>
    </location>
</feature>
<dbReference type="RefSeq" id="WP_104642444.1">
    <property type="nucleotide sequence ID" value="NZ_AQGW01000020.1"/>
</dbReference>
<dbReference type="EC" id="2.7.13.3" evidence="2"/>
<dbReference type="EMBL" id="LT965928">
    <property type="protein sequence ID" value="SOU40602.1"/>
    <property type="molecule type" value="Genomic_DNA"/>
</dbReference>
<evidence type="ECO:0000256" key="3">
    <source>
        <dbReference type="ARBA" id="ARBA00022553"/>
    </source>
</evidence>
<comment type="catalytic activity">
    <reaction evidence="1">
        <text>ATP + protein L-histidine = ADP + protein N-phospho-L-histidine.</text>
        <dbReference type="EC" id="2.7.13.3"/>
    </reaction>
</comment>
<evidence type="ECO:0000256" key="7">
    <source>
        <dbReference type="SAM" id="Coils"/>
    </source>
</evidence>
<dbReference type="SUPFAM" id="SSF47384">
    <property type="entry name" value="Homodimeric domain of signal transducing histidine kinase"/>
    <property type="match status" value="1"/>
</dbReference>
<reference evidence="10 11" key="2">
    <citation type="submission" date="2017-11" db="EMBL/GenBank/DDBJ databases">
        <authorList>
            <person name="Han C.G."/>
        </authorList>
    </citation>
    <scope>NUCLEOTIDE SEQUENCE [LARGE SCALE GENOMIC DNA]</scope>
    <source>
        <strain evidence="11">ATCC 43555</strain>
        <strain evidence="10">ATCC43555</strain>
    </source>
</reference>
<evidence type="ECO:0000256" key="4">
    <source>
        <dbReference type="ARBA" id="ARBA00022679"/>
    </source>
</evidence>
<accession>A0A2K4X8F1</accession>
<dbReference type="SMART" id="SM00387">
    <property type="entry name" value="HATPase_c"/>
    <property type="match status" value="1"/>
</dbReference>
<dbReference type="GO" id="GO:0007234">
    <property type="term" value="P:osmosensory signaling via phosphorelay pathway"/>
    <property type="evidence" value="ECO:0007669"/>
    <property type="project" value="TreeGrafter"/>
</dbReference>
<dbReference type="PROSITE" id="PS50109">
    <property type="entry name" value="HIS_KIN"/>
    <property type="match status" value="1"/>
</dbReference>
<dbReference type="SMART" id="SM00388">
    <property type="entry name" value="HisKA"/>
    <property type="match status" value="1"/>
</dbReference>
<dbReference type="InterPro" id="IPR035965">
    <property type="entry name" value="PAS-like_dom_sf"/>
</dbReference>
<evidence type="ECO:0000259" key="8">
    <source>
        <dbReference type="PROSITE" id="PS50109"/>
    </source>
</evidence>